<dbReference type="CDD" id="cd06848">
    <property type="entry name" value="GCS_H"/>
    <property type="match status" value="1"/>
</dbReference>
<organism evidence="6 7">
    <name type="scientific">Microbacterium halimionae</name>
    <dbReference type="NCBI Taxonomy" id="1526413"/>
    <lineage>
        <taxon>Bacteria</taxon>
        <taxon>Bacillati</taxon>
        <taxon>Actinomycetota</taxon>
        <taxon>Actinomycetes</taxon>
        <taxon>Micrococcales</taxon>
        <taxon>Microbacteriaceae</taxon>
        <taxon>Microbacterium</taxon>
    </lineage>
</organism>
<comment type="function">
    <text evidence="3">The glycine cleavage system catalyzes the degradation of glycine. The H protein shuttles the methylamine group of glycine from the P protein to the T protein.</text>
</comment>
<reference evidence="6 7" key="1">
    <citation type="submission" date="2020-07" db="EMBL/GenBank/DDBJ databases">
        <title>Sequencing the genomes of 1000 actinobacteria strains.</title>
        <authorList>
            <person name="Klenk H.-P."/>
        </authorList>
    </citation>
    <scope>NUCLEOTIDE SEQUENCE [LARGE SCALE GENOMIC DNA]</scope>
    <source>
        <strain evidence="6 7">DSM 27576</strain>
    </source>
</reference>
<dbReference type="NCBIfam" id="NF002270">
    <property type="entry name" value="PRK01202.1"/>
    <property type="match status" value="1"/>
</dbReference>
<gene>
    <name evidence="3" type="primary">gcvH</name>
    <name evidence="6" type="ORF">FHX48_002391</name>
</gene>
<dbReference type="InterPro" id="IPR000089">
    <property type="entry name" value="Biotin_lipoyl"/>
</dbReference>
<feature type="modified residue" description="N6-lipoyllysine" evidence="3 4">
    <location>
        <position position="63"/>
    </location>
</feature>
<evidence type="ECO:0000313" key="6">
    <source>
        <dbReference type="EMBL" id="MBA8817292.1"/>
    </source>
</evidence>
<dbReference type="AlphaFoldDB" id="A0A7W3JQP8"/>
<evidence type="ECO:0000256" key="3">
    <source>
        <dbReference type="HAMAP-Rule" id="MF_00272"/>
    </source>
</evidence>
<dbReference type="PROSITE" id="PS00189">
    <property type="entry name" value="LIPOYL"/>
    <property type="match status" value="1"/>
</dbReference>
<dbReference type="Gene3D" id="2.40.50.100">
    <property type="match status" value="1"/>
</dbReference>
<dbReference type="InterPro" id="IPR033753">
    <property type="entry name" value="GCV_H/Fam206"/>
</dbReference>
<comment type="subunit">
    <text evidence="3">The glycine cleavage system is composed of four proteins: P, T, L and H.</text>
</comment>
<evidence type="ECO:0000256" key="2">
    <source>
        <dbReference type="ARBA" id="ARBA00022823"/>
    </source>
</evidence>
<dbReference type="InterPro" id="IPR002930">
    <property type="entry name" value="GCV_H"/>
</dbReference>
<dbReference type="GO" id="GO:0009249">
    <property type="term" value="P:protein lipoylation"/>
    <property type="evidence" value="ECO:0007669"/>
    <property type="project" value="TreeGrafter"/>
</dbReference>
<comment type="similarity">
    <text evidence="1 3">Belongs to the GcvH family.</text>
</comment>
<dbReference type="RefSeq" id="WP_167049009.1">
    <property type="nucleotide sequence ID" value="NZ_JAAOZB010000002.1"/>
</dbReference>
<evidence type="ECO:0000259" key="5">
    <source>
        <dbReference type="PROSITE" id="PS50968"/>
    </source>
</evidence>
<dbReference type="EMBL" id="JACGWY010000006">
    <property type="protein sequence ID" value="MBA8817292.1"/>
    <property type="molecule type" value="Genomic_DNA"/>
</dbReference>
<dbReference type="InterPro" id="IPR011053">
    <property type="entry name" value="Single_hybrid_motif"/>
</dbReference>
<feature type="domain" description="Lipoyl-binding" evidence="5">
    <location>
        <begin position="22"/>
        <end position="104"/>
    </location>
</feature>
<dbReference type="PROSITE" id="PS50968">
    <property type="entry name" value="BIOTINYL_LIPOYL"/>
    <property type="match status" value="1"/>
</dbReference>
<dbReference type="Proteomes" id="UP000526083">
    <property type="component" value="Unassembled WGS sequence"/>
</dbReference>
<dbReference type="Pfam" id="PF01597">
    <property type="entry name" value="GCV_H"/>
    <property type="match status" value="1"/>
</dbReference>
<dbReference type="GO" id="GO:0005829">
    <property type="term" value="C:cytosol"/>
    <property type="evidence" value="ECO:0007669"/>
    <property type="project" value="TreeGrafter"/>
</dbReference>
<comment type="caution">
    <text evidence="6">The sequence shown here is derived from an EMBL/GenBank/DDBJ whole genome shotgun (WGS) entry which is preliminary data.</text>
</comment>
<proteinExistence type="inferred from homology"/>
<dbReference type="InterPro" id="IPR017453">
    <property type="entry name" value="GCV_H_sub"/>
</dbReference>
<dbReference type="PANTHER" id="PTHR11715">
    <property type="entry name" value="GLYCINE CLEAVAGE SYSTEM H PROTEIN"/>
    <property type="match status" value="1"/>
</dbReference>
<dbReference type="GO" id="GO:0019464">
    <property type="term" value="P:glycine decarboxylation via glycine cleavage system"/>
    <property type="evidence" value="ECO:0007669"/>
    <property type="project" value="UniProtKB-UniRule"/>
</dbReference>
<evidence type="ECO:0000313" key="7">
    <source>
        <dbReference type="Proteomes" id="UP000526083"/>
    </source>
</evidence>
<dbReference type="InterPro" id="IPR003016">
    <property type="entry name" value="2-oxoA_DH_lipoyl-BS"/>
</dbReference>
<sequence>MTDLAALSYTPEHEWISVEGDLARFGVTDFAADKLGDVVFVDLPAVGSSVVAGEVCGEIESTKSVGELYAPVTGEVVSINDAVVDDPSIVNAEPFEAGWLITVRISEPAPDLLDRDAYVELTGADA</sequence>
<evidence type="ECO:0000256" key="4">
    <source>
        <dbReference type="PIRSR" id="PIRSR617453-50"/>
    </source>
</evidence>
<dbReference type="GO" id="GO:0005960">
    <property type="term" value="C:glycine cleavage complex"/>
    <property type="evidence" value="ECO:0007669"/>
    <property type="project" value="InterPro"/>
</dbReference>
<protein>
    <recommendedName>
        <fullName evidence="3">Glycine cleavage system H protein</fullName>
    </recommendedName>
</protein>
<evidence type="ECO:0000256" key="1">
    <source>
        <dbReference type="ARBA" id="ARBA00009249"/>
    </source>
</evidence>
<dbReference type="NCBIfam" id="TIGR00527">
    <property type="entry name" value="gcvH"/>
    <property type="match status" value="1"/>
</dbReference>
<comment type="cofactor">
    <cofactor evidence="3">
        <name>(R)-lipoate</name>
        <dbReference type="ChEBI" id="CHEBI:83088"/>
    </cofactor>
    <text evidence="3">Binds 1 lipoyl cofactor covalently.</text>
</comment>
<dbReference type="HAMAP" id="MF_00272">
    <property type="entry name" value="GcvH"/>
    <property type="match status" value="1"/>
</dbReference>
<dbReference type="PANTHER" id="PTHR11715:SF3">
    <property type="entry name" value="GLYCINE CLEAVAGE SYSTEM H PROTEIN-RELATED"/>
    <property type="match status" value="1"/>
</dbReference>
<keyword evidence="2 3" id="KW-0450">Lipoyl</keyword>
<dbReference type="SUPFAM" id="SSF51230">
    <property type="entry name" value="Single hybrid motif"/>
    <property type="match status" value="1"/>
</dbReference>
<keyword evidence="7" id="KW-1185">Reference proteome</keyword>
<name>A0A7W3JQP8_9MICO</name>
<accession>A0A7W3JQP8</accession>